<name>A0A9W4GSY4_9ACTN</name>
<dbReference type="EMBL" id="CAJSLV010000060">
    <property type="protein sequence ID" value="CAG6395241.1"/>
    <property type="molecule type" value="Genomic_DNA"/>
</dbReference>
<proteinExistence type="inferred from homology"/>
<comment type="caution">
    <text evidence="3">The sequence shown here is derived from an EMBL/GenBank/DDBJ whole genome shotgun (WGS) entry which is preliminary data.</text>
</comment>
<dbReference type="AlphaFoldDB" id="A0A9W4GSY4"/>
<dbReference type="PANTHER" id="PTHR31964">
    <property type="entry name" value="ADENINE NUCLEOTIDE ALPHA HYDROLASES-LIKE SUPERFAMILY PROTEIN"/>
    <property type="match status" value="1"/>
</dbReference>
<dbReference type="SUPFAM" id="SSF52402">
    <property type="entry name" value="Adenine nucleotide alpha hydrolases-like"/>
    <property type="match status" value="1"/>
</dbReference>
<dbReference type="Pfam" id="PF00582">
    <property type="entry name" value="Usp"/>
    <property type="match status" value="1"/>
</dbReference>
<dbReference type="InterPro" id="IPR006016">
    <property type="entry name" value="UspA"/>
</dbReference>
<evidence type="ECO:0000313" key="4">
    <source>
        <dbReference type="Proteomes" id="UP001152519"/>
    </source>
</evidence>
<organism evidence="3 4">
    <name type="scientific">Actinacidiphila cocklensis</name>
    <dbReference type="NCBI Taxonomy" id="887465"/>
    <lineage>
        <taxon>Bacteria</taxon>
        <taxon>Bacillati</taxon>
        <taxon>Actinomycetota</taxon>
        <taxon>Actinomycetes</taxon>
        <taxon>Kitasatosporales</taxon>
        <taxon>Streptomycetaceae</taxon>
        <taxon>Actinacidiphila</taxon>
    </lineage>
</organism>
<accession>A0A9W4GSY4</accession>
<evidence type="ECO:0000259" key="2">
    <source>
        <dbReference type="Pfam" id="PF00582"/>
    </source>
</evidence>
<reference evidence="3" key="1">
    <citation type="submission" date="2021-05" db="EMBL/GenBank/DDBJ databases">
        <authorList>
            <person name="Arsene-Ploetze F."/>
        </authorList>
    </citation>
    <scope>NUCLEOTIDE SEQUENCE</scope>
    <source>
        <strain evidence="3">DSM 42138</strain>
    </source>
</reference>
<dbReference type="InterPro" id="IPR014729">
    <property type="entry name" value="Rossmann-like_a/b/a_fold"/>
</dbReference>
<sequence length="125" mass="13216">MRGTGLVALHAWTTWTVPVPPPPQDPTMPYAYEPGLLGEDEGRLLAETLVGCAERYPQVPVELRSVRAATRETLVAESSNAQLLVVGARGRGGFTGLLLGSVSQAVLHHARCPVAVVGSQARVAH</sequence>
<evidence type="ECO:0000313" key="3">
    <source>
        <dbReference type="EMBL" id="CAG6395241.1"/>
    </source>
</evidence>
<dbReference type="Gene3D" id="3.40.50.620">
    <property type="entry name" value="HUPs"/>
    <property type="match status" value="1"/>
</dbReference>
<feature type="domain" description="UspA" evidence="2">
    <location>
        <begin position="2"/>
        <end position="117"/>
    </location>
</feature>
<dbReference type="Proteomes" id="UP001152519">
    <property type="component" value="Unassembled WGS sequence"/>
</dbReference>
<comment type="similarity">
    <text evidence="1">Belongs to the universal stress protein A family.</text>
</comment>
<dbReference type="PANTHER" id="PTHR31964:SF113">
    <property type="entry name" value="USPA DOMAIN-CONTAINING PROTEIN"/>
    <property type="match status" value="1"/>
</dbReference>
<gene>
    <name evidence="3" type="ORF">SCOCK_300050</name>
</gene>
<protein>
    <submittedName>
        <fullName evidence="3">Universal stress protein family</fullName>
    </submittedName>
</protein>
<dbReference type="PRINTS" id="PR01438">
    <property type="entry name" value="UNVRSLSTRESS"/>
</dbReference>
<evidence type="ECO:0000256" key="1">
    <source>
        <dbReference type="ARBA" id="ARBA00008791"/>
    </source>
</evidence>
<keyword evidence="4" id="KW-1185">Reference proteome</keyword>
<dbReference type="InterPro" id="IPR006015">
    <property type="entry name" value="Universal_stress_UspA"/>
</dbReference>